<dbReference type="InterPro" id="IPR001394">
    <property type="entry name" value="Peptidase_C19_UCH"/>
</dbReference>
<feature type="region of interest" description="Disordered" evidence="8">
    <location>
        <begin position="742"/>
        <end position="796"/>
    </location>
</feature>
<comment type="caution">
    <text evidence="10">The sequence shown here is derived from an EMBL/GenBank/DDBJ whole genome shotgun (WGS) entry which is preliminary data.</text>
</comment>
<feature type="compositionally biased region" description="Low complexity" evidence="8">
    <location>
        <begin position="565"/>
        <end position="574"/>
    </location>
</feature>
<protein>
    <recommendedName>
        <fullName evidence="3">ubiquitinyl hydrolase 1</fullName>
        <ecNumber evidence="3">3.4.19.12</ecNumber>
    </recommendedName>
</protein>
<dbReference type="GO" id="GO:0005829">
    <property type="term" value="C:cytosol"/>
    <property type="evidence" value="ECO:0007669"/>
    <property type="project" value="TreeGrafter"/>
</dbReference>
<comment type="catalytic activity">
    <reaction evidence="1">
        <text>Thiol-dependent hydrolysis of ester, thioester, amide, peptide and isopeptide bonds formed by the C-terminal Gly of ubiquitin (a 76-residue protein attached to proteins as an intracellular targeting signal).</text>
        <dbReference type="EC" id="3.4.19.12"/>
    </reaction>
</comment>
<keyword evidence="6" id="KW-0378">Hydrolase</keyword>
<feature type="compositionally biased region" description="Basic and acidic residues" evidence="8">
    <location>
        <begin position="575"/>
        <end position="586"/>
    </location>
</feature>
<dbReference type="AlphaFoldDB" id="A0A1Y2EKV6"/>
<dbReference type="PROSITE" id="PS50235">
    <property type="entry name" value="USP_3"/>
    <property type="match status" value="1"/>
</dbReference>
<evidence type="ECO:0000256" key="8">
    <source>
        <dbReference type="SAM" id="MobiDB-lite"/>
    </source>
</evidence>
<dbReference type="GO" id="GO:0004843">
    <property type="term" value="F:cysteine-type deubiquitinase activity"/>
    <property type="evidence" value="ECO:0007669"/>
    <property type="project" value="UniProtKB-EC"/>
</dbReference>
<dbReference type="SUPFAM" id="SSF54001">
    <property type="entry name" value="Cysteine proteinases"/>
    <property type="match status" value="1"/>
</dbReference>
<sequence length="796" mass="87613">MQYDLDFRMSSQHFGRQFDRPDSHNILSPQATLLDRLQQPSIIIPAVILLLTLFYQSIHWSPFSRTRQPGEIVWNFVIAITPAAVLYRLESWLNPPLFPVPKSMRPPQPRDYAAKSELLSKILRVDKPGGIMNSVASVGRKGLATLSSSTFVSRNTDQPAGLGNYDNSCFQNSILQGLTSLEPLPNYLASVLDETGNAEKAGNNGSASTLQRLIADLKDRQNNGKTLWTPPRLKSLDTWQQQDAQEYFSKLLDEIDEEVVSAAKVLYKSPGLEFAAARDDTEDSQHSDDSGYQSLTVFSKISSEVKLLRNPLEGLAAQRVACVQCGYSDGLSMIPFNCLTLNLGVGNMEHDLYERLDSYTHLEAIEGVECAKCTLLKVQRLLNIIVGRGKDVGSSEESLREPRARLEAVHLALEEDDFEEKTLSDKCKITAQHRVNSTKTKQAVIARPPQSLAVHMNRSVFDERTGYMFKNLAAVRFPRTLDLGPWCLGSAGGSGLQSEDVVEEEQWLSDPKTSMIAGDAKPSKITGPIYELCAVITHQGQHENGHYICYRRHPRQSSKSDDISSAKSTTSTDGTETKTVDDERTVLDVADSDTSDSEGDRWWRLSDETVWEVSEETVLAQGGVFMLFYDCVDPDSFLTSSTKLNENSETETNTLGETESVEASALSREGGNALDSNEIFHDLASDKQALHKAGETAPPNEPSGLVPEAVVTAKANTSTKITPQANVESGNTVVEQDQVFHEEKTQDDLKNVNTQGGEESQDIEKREIASAEVAGDSLEEATLCPLPESGDEDLGA</sequence>
<dbReference type="PANTHER" id="PTHR24006">
    <property type="entry name" value="UBIQUITIN CARBOXYL-TERMINAL HYDROLASE"/>
    <property type="match status" value="1"/>
</dbReference>
<dbReference type="Pfam" id="PF00443">
    <property type="entry name" value="UCH"/>
    <property type="match status" value="1"/>
</dbReference>
<gene>
    <name evidence="10" type="ORF">BCR38DRAFT_418462</name>
</gene>
<feature type="region of interest" description="Disordered" evidence="8">
    <location>
        <begin position="556"/>
        <end position="600"/>
    </location>
</feature>
<dbReference type="PANTHER" id="PTHR24006:SF888">
    <property type="entry name" value="UBIQUITIN CARBOXYL-TERMINAL HYDROLASE 30"/>
    <property type="match status" value="1"/>
</dbReference>
<name>A0A1Y2EKV6_9PEZI</name>
<keyword evidence="11" id="KW-1185">Reference proteome</keyword>
<evidence type="ECO:0000313" key="11">
    <source>
        <dbReference type="Proteomes" id="UP000193689"/>
    </source>
</evidence>
<comment type="similarity">
    <text evidence="2">Belongs to the peptidase C19 family.</text>
</comment>
<dbReference type="STRING" id="1141098.A0A1Y2EKV6"/>
<keyword evidence="7" id="KW-0788">Thiol protease</keyword>
<dbReference type="InterPro" id="IPR038765">
    <property type="entry name" value="Papain-like_cys_pep_sf"/>
</dbReference>
<reference evidence="10 11" key="1">
    <citation type="submission" date="2016-07" db="EMBL/GenBank/DDBJ databases">
        <title>Pervasive Adenine N6-methylation of Active Genes in Fungi.</title>
        <authorList>
            <consortium name="DOE Joint Genome Institute"/>
            <person name="Mondo S.J."/>
            <person name="Dannebaum R.O."/>
            <person name="Kuo R.C."/>
            <person name="Labutti K."/>
            <person name="Haridas S."/>
            <person name="Kuo A."/>
            <person name="Salamov A."/>
            <person name="Ahrendt S.R."/>
            <person name="Lipzen A."/>
            <person name="Sullivan W."/>
            <person name="Andreopoulos W.B."/>
            <person name="Clum A."/>
            <person name="Lindquist E."/>
            <person name="Daum C."/>
            <person name="Ramamoorthy G.K."/>
            <person name="Gryganskyi A."/>
            <person name="Culley D."/>
            <person name="Magnuson J.K."/>
            <person name="James T.Y."/>
            <person name="O'Malley M.A."/>
            <person name="Stajich J.E."/>
            <person name="Spatafora J.W."/>
            <person name="Visel A."/>
            <person name="Grigoriev I.V."/>
        </authorList>
    </citation>
    <scope>NUCLEOTIDE SEQUENCE [LARGE SCALE GENOMIC DNA]</scope>
    <source>
        <strain evidence="10 11">CBS 129021</strain>
    </source>
</reference>
<evidence type="ECO:0000256" key="3">
    <source>
        <dbReference type="ARBA" id="ARBA00012759"/>
    </source>
</evidence>
<evidence type="ECO:0000256" key="2">
    <source>
        <dbReference type="ARBA" id="ARBA00009085"/>
    </source>
</evidence>
<evidence type="ECO:0000259" key="9">
    <source>
        <dbReference type="PROSITE" id="PS50235"/>
    </source>
</evidence>
<dbReference type="CDD" id="cd02662">
    <property type="entry name" value="Peptidase_C19F"/>
    <property type="match status" value="1"/>
</dbReference>
<dbReference type="OrthoDB" id="2020758at2759"/>
<keyword evidence="5" id="KW-0833">Ubl conjugation pathway</keyword>
<dbReference type="GO" id="GO:0006508">
    <property type="term" value="P:proteolysis"/>
    <property type="evidence" value="ECO:0007669"/>
    <property type="project" value="UniProtKB-KW"/>
</dbReference>
<evidence type="ECO:0000256" key="5">
    <source>
        <dbReference type="ARBA" id="ARBA00022786"/>
    </source>
</evidence>
<dbReference type="InterPro" id="IPR050164">
    <property type="entry name" value="Peptidase_C19"/>
</dbReference>
<dbReference type="InParanoid" id="A0A1Y2EKV6"/>
<dbReference type="Gene3D" id="3.90.70.10">
    <property type="entry name" value="Cysteine proteinases"/>
    <property type="match status" value="1"/>
</dbReference>
<dbReference type="EC" id="3.4.19.12" evidence="3"/>
<evidence type="ECO:0000256" key="6">
    <source>
        <dbReference type="ARBA" id="ARBA00022801"/>
    </source>
</evidence>
<accession>A0A1Y2EKV6</accession>
<dbReference type="GO" id="GO:0005634">
    <property type="term" value="C:nucleus"/>
    <property type="evidence" value="ECO:0007669"/>
    <property type="project" value="TreeGrafter"/>
</dbReference>
<dbReference type="GeneID" id="63775437"/>
<dbReference type="EMBL" id="MCFJ01000001">
    <property type="protein sequence ID" value="ORY71936.1"/>
    <property type="molecule type" value="Genomic_DNA"/>
</dbReference>
<organism evidence="10 11">
    <name type="scientific">Pseudomassariella vexata</name>
    <dbReference type="NCBI Taxonomy" id="1141098"/>
    <lineage>
        <taxon>Eukaryota</taxon>
        <taxon>Fungi</taxon>
        <taxon>Dikarya</taxon>
        <taxon>Ascomycota</taxon>
        <taxon>Pezizomycotina</taxon>
        <taxon>Sordariomycetes</taxon>
        <taxon>Xylariomycetidae</taxon>
        <taxon>Amphisphaeriales</taxon>
        <taxon>Pseudomassariaceae</taxon>
        <taxon>Pseudomassariella</taxon>
    </lineage>
</organism>
<proteinExistence type="inferred from homology"/>
<keyword evidence="4" id="KW-0645">Protease</keyword>
<dbReference type="GO" id="GO:0016579">
    <property type="term" value="P:protein deubiquitination"/>
    <property type="evidence" value="ECO:0007669"/>
    <property type="project" value="InterPro"/>
</dbReference>
<dbReference type="InterPro" id="IPR018200">
    <property type="entry name" value="USP_CS"/>
</dbReference>
<dbReference type="InterPro" id="IPR028889">
    <property type="entry name" value="USP"/>
</dbReference>
<dbReference type="PROSITE" id="PS00973">
    <property type="entry name" value="USP_2"/>
    <property type="match status" value="1"/>
</dbReference>
<evidence type="ECO:0000256" key="1">
    <source>
        <dbReference type="ARBA" id="ARBA00000707"/>
    </source>
</evidence>
<dbReference type="RefSeq" id="XP_040721528.1">
    <property type="nucleotide sequence ID" value="XM_040859225.1"/>
</dbReference>
<evidence type="ECO:0000256" key="7">
    <source>
        <dbReference type="ARBA" id="ARBA00022807"/>
    </source>
</evidence>
<evidence type="ECO:0000256" key="4">
    <source>
        <dbReference type="ARBA" id="ARBA00022670"/>
    </source>
</evidence>
<feature type="domain" description="USP" evidence="9">
    <location>
        <begin position="160"/>
        <end position="632"/>
    </location>
</feature>
<evidence type="ECO:0000313" key="10">
    <source>
        <dbReference type="EMBL" id="ORY71936.1"/>
    </source>
</evidence>
<dbReference type="FunCoup" id="A0A1Y2EKV6">
    <property type="interactions" value="51"/>
</dbReference>
<dbReference type="Proteomes" id="UP000193689">
    <property type="component" value="Unassembled WGS sequence"/>
</dbReference>